<dbReference type="AlphaFoldDB" id="A0A511HFF7"/>
<evidence type="ECO:0000313" key="2">
    <source>
        <dbReference type="Proteomes" id="UP000321224"/>
    </source>
</evidence>
<evidence type="ECO:0000313" key="1">
    <source>
        <dbReference type="EMBL" id="GEL72144.1"/>
    </source>
</evidence>
<name>A0A511HFF7_9BACT</name>
<reference evidence="1 2" key="1">
    <citation type="submission" date="2019-07" db="EMBL/GenBank/DDBJ databases">
        <title>Whole genome shotgun sequence of Myxococcus virescens NBRC 100334.</title>
        <authorList>
            <person name="Hosoyama A."/>
            <person name="Uohara A."/>
            <person name="Ohji S."/>
            <person name="Ichikawa N."/>
        </authorList>
    </citation>
    <scope>NUCLEOTIDE SEQUENCE [LARGE SCALE GENOMIC DNA]</scope>
    <source>
        <strain evidence="1 2">NBRC 100334</strain>
    </source>
</reference>
<proteinExistence type="predicted"/>
<organism evidence="1 2">
    <name type="scientific">Myxococcus virescens</name>
    <dbReference type="NCBI Taxonomy" id="83456"/>
    <lineage>
        <taxon>Bacteria</taxon>
        <taxon>Pseudomonadati</taxon>
        <taxon>Myxococcota</taxon>
        <taxon>Myxococcia</taxon>
        <taxon>Myxococcales</taxon>
        <taxon>Cystobacterineae</taxon>
        <taxon>Myxococcaceae</taxon>
        <taxon>Myxococcus</taxon>
    </lineage>
</organism>
<dbReference type="EMBL" id="BJVY01000022">
    <property type="protein sequence ID" value="GEL72144.1"/>
    <property type="molecule type" value="Genomic_DNA"/>
</dbReference>
<comment type="caution">
    <text evidence="1">The sequence shown here is derived from an EMBL/GenBank/DDBJ whole genome shotgun (WGS) entry which is preliminary data.</text>
</comment>
<protein>
    <submittedName>
        <fullName evidence="1">Uncharacterized protein</fullName>
    </submittedName>
</protein>
<dbReference type="Proteomes" id="UP000321224">
    <property type="component" value="Unassembled WGS sequence"/>
</dbReference>
<accession>A0A511HFF7</accession>
<sequence>MNLFRLCHHIGHAVVERLPEILDGLCEDLTRPDFIEGLGQIQLKQSQKGIYLIPGLKIHPPPVNDRAAPKD</sequence>
<gene>
    <name evidence="1" type="ORF">MVI01_39280</name>
</gene>